<keyword evidence="1" id="KW-0862">Zinc</keyword>
<protein>
    <recommendedName>
        <fullName evidence="2">C2H2-type domain-containing protein</fullName>
    </recommendedName>
</protein>
<reference evidence="3" key="1">
    <citation type="submission" date="2021-02" db="EMBL/GenBank/DDBJ databases">
        <authorList>
            <person name="Dougan E. K."/>
            <person name="Rhodes N."/>
            <person name="Thang M."/>
            <person name="Chan C."/>
        </authorList>
    </citation>
    <scope>NUCLEOTIDE SEQUENCE</scope>
</reference>
<dbReference type="InterPro" id="IPR036691">
    <property type="entry name" value="Endo/exonu/phosph_ase_sf"/>
</dbReference>
<dbReference type="EMBL" id="CAJNJA010047275">
    <property type="protein sequence ID" value="CAE7823340.1"/>
    <property type="molecule type" value="Genomic_DNA"/>
</dbReference>
<dbReference type="PROSITE" id="PS00028">
    <property type="entry name" value="ZINC_FINGER_C2H2_1"/>
    <property type="match status" value="1"/>
</dbReference>
<dbReference type="Proteomes" id="UP000601435">
    <property type="component" value="Unassembled WGS sequence"/>
</dbReference>
<dbReference type="PANTHER" id="PTHR19446">
    <property type="entry name" value="REVERSE TRANSCRIPTASES"/>
    <property type="match status" value="1"/>
</dbReference>
<dbReference type="InterPro" id="IPR013087">
    <property type="entry name" value="Znf_C2H2_type"/>
</dbReference>
<evidence type="ECO:0000259" key="2">
    <source>
        <dbReference type="PROSITE" id="PS50157"/>
    </source>
</evidence>
<feature type="domain" description="C2H2-type" evidence="2">
    <location>
        <begin position="986"/>
        <end position="1009"/>
    </location>
</feature>
<keyword evidence="4" id="KW-1185">Reference proteome</keyword>
<evidence type="ECO:0000313" key="4">
    <source>
        <dbReference type="Proteomes" id="UP000601435"/>
    </source>
</evidence>
<dbReference type="PROSITE" id="PS50157">
    <property type="entry name" value="ZINC_FINGER_C2H2_2"/>
    <property type="match status" value="1"/>
</dbReference>
<comment type="caution">
    <text evidence="3">The sequence shown here is derived from an EMBL/GenBank/DDBJ whole genome shotgun (WGS) entry which is preliminary data.</text>
</comment>
<dbReference type="AlphaFoldDB" id="A0A812ZDG3"/>
<keyword evidence="1" id="KW-0479">Metal-binding</keyword>
<organism evidence="3 4">
    <name type="scientific">Symbiodinium necroappetens</name>
    <dbReference type="NCBI Taxonomy" id="1628268"/>
    <lineage>
        <taxon>Eukaryota</taxon>
        <taxon>Sar</taxon>
        <taxon>Alveolata</taxon>
        <taxon>Dinophyceae</taxon>
        <taxon>Suessiales</taxon>
        <taxon>Symbiodiniaceae</taxon>
        <taxon>Symbiodinium</taxon>
    </lineage>
</organism>
<dbReference type="Gene3D" id="3.60.10.10">
    <property type="entry name" value="Endonuclease/exonuclease/phosphatase"/>
    <property type="match status" value="1"/>
</dbReference>
<dbReference type="SMART" id="SM00355">
    <property type="entry name" value="ZnF_C2H2"/>
    <property type="match status" value="2"/>
</dbReference>
<keyword evidence="1" id="KW-0863">Zinc-finger</keyword>
<dbReference type="GO" id="GO:0008270">
    <property type="term" value="F:zinc ion binding"/>
    <property type="evidence" value="ECO:0007669"/>
    <property type="project" value="UniProtKB-KW"/>
</dbReference>
<name>A0A812ZDG3_9DINO</name>
<evidence type="ECO:0000256" key="1">
    <source>
        <dbReference type="PROSITE-ProRule" id="PRU00042"/>
    </source>
</evidence>
<accession>A0A812ZDG3</accession>
<sequence>MWSLTRHINVTIVAPHLRLFVMVAHCPSLATHPYKTVEAFWRDRARELERRPRGFDYIVLVDANSQVGSIETPHVSGYQGTEENPAGSLLHDFLVSVEGFLPSTFEHMQTGPGDTWCSCTGERHRIDFVVLPLSWFSHTVSASVLTGFEALQLREDHSPVLVQVDYQHAESQVPYFDCKRRAVRPPPPTSAEEKSYQRGVLRALPTCPWNADIDEQDAFFVDTWSVAGRHLTPPRTEQPHQPFLSPHTLNVAQWCKALRKYLRAEATERQRRWLLIIFAALRLHCLERTFTAPAIRRADTWLRDMDSSESAAVSILNRLVKQLRTGVARDRIAYLDDLVKQEAGVAVSADEYVQRSSDTKVVDAAFEISSMPTLSAVEDIVTKLKAHKAAGPDNLTADLLRLCPQAAARSLMPIFTKTTLSLREPTEFRGGTLMCLAKRAGASLQCSHYRSILLSSIPAKVYHRHLRNLLVPLHAADKAALQLGALGGIGVEAVAWAARSFQLQHHSLRKPWGIIFVDVQAAFYRVVRQALTPHYEDDTGILHLLHRMGMPSQAANALCEQLHRLAILPDLGATDQVTALIQDIMRSTWFRIDTHDILTMTFCGTRPGDPAADLLFELAFGEFLKVLDKDLHQADLRPAAAPVSPLHDWVAGPSTSLGAPAWADDFFLPQSATTPDTLLGRIQRTAECTVSRATSLGMRLTFASTKTAVLLPAATDWNQYPECRQNGKGEYYIPVSDTLANEQHEMPIVHSYRHLGGILTSSATPRPDLLLRQSQALGVVKPLRRKLFRNRDIPLHTRRTLLRALSVSRLVHSAASLVLPAAIQQRLWDRAYVQVWRSLLPRAAADKQPHSLQVLRTSQAPSPPIALAKTRAAFLRQLTLNGPIALKQLLYQHWVCHPKSSWLNQLKTDATLVQAYCPQVAPFFERRCPVTVILDSLLEDPAWWGRQVQLMQKAFLADIEKAAQRPHDSIAAASRPSCEHIAADEFTCPVCASGFPLRKHLYAHMARAHKLWSRARHFAYDNFCPSCHHWTGDVRLVQLHLKRHDECLRRACHLIPPMTTEQIREAEYDVVQRDRLIRKGKWECFRGHGGAAVVQGPRLPTAAERLADLDFMSEQVTLDVFKPLYRPPADVIEWIEEYLRGRSTEGPRQTASSYWHRGPLCTEFHQNSTNFGMRRE</sequence>
<proteinExistence type="predicted"/>
<gene>
    <name evidence="3" type="ORF">SNEC2469_LOCUS24528</name>
</gene>
<evidence type="ECO:0000313" key="3">
    <source>
        <dbReference type="EMBL" id="CAE7823340.1"/>
    </source>
</evidence>
<dbReference type="OrthoDB" id="446876at2759"/>